<dbReference type="InterPro" id="IPR042566">
    <property type="entry name" value="L1_C"/>
</dbReference>
<sequence length="139" mass="15999">MPRDESYRDSNPSPEGSGEKGRMQDSDWLQRRRDMFFPDYTFQVQKQRHSFDGVKKALQAKELKYSMLFPAKLCVIAEGKSWYFTSPADVWDWIKGWCQGNRRAREKGKDAHTGTRRQAGSSGPPQDHGAPGEMERSEP</sequence>
<accession>A0AAV7U9V6</accession>
<reference evidence="2" key="1">
    <citation type="journal article" date="2022" name="bioRxiv">
        <title>Sequencing and chromosome-scale assembly of the giantPleurodeles waltlgenome.</title>
        <authorList>
            <person name="Brown T."/>
            <person name="Elewa A."/>
            <person name="Iarovenko S."/>
            <person name="Subramanian E."/>
            <person name="Araus A.J."/>
            <person name="Petzold A."/>
            <person name="Susuki M."/>
            <person name="Suzuki K.-i.T."/>
            <person name="Hayashi T."/>
            <person name="Toyoda A."/>
            <person name="Oliveira C."/>
            <person name="Osipova E."/>
            <person name="Leigh N.D."/>
            <person name="Simon A."/>
            <person name="Yun M.H."/>
        </authorList>
    </citation>
    <scope>NUCLEOTIDE SEQUENCE</scope>
    <source>
        <strain evidence="2">20211129_DDA</strain>
        <tissue evidence="2">Liver</tissue>
    </source>
</reference>
<feature type="region of interest" description="Disordered" evidence="1">
    <location>
        <begin position="1"/>
        <end position="28"/>
    </location>
</feature>
<proteinExistence type="predicted"/>
<comment type="caution">
    <text evidence="2">The sequence shown here is derived from an EMBL/GenBank/DDBJ whole genome shotgun (WGS) entry which is preliminary data.</text>
</comment>
<organism evidence="2 3">
    <name type="scientific">Pleurodeles waltl</name>
    <name type="common">Iberian ribbed newt</name>
    <dbReference type="NCBI Taxonomy" id="8319"/>
    <lineage>
        <taxon>Eukaryota</taxon>
        <taxon>Metazoa</taxon>
        <taxon>Chordata</taxon>
        <taxon>Craniata</taxon>
        <taxon>Vertebrata</taxon>
        <taxon>Euteleostomi</taxon>
        <taxon>Amphibia</taxon>
        <taxon>Batrachia</taxon>
        <taxon>Caudata</taxon>
        <taxon>Salamandroidea</taxon>
        <taxon>Salamandridae</taxon>
        <taxon>Pleurodelinae</taxon>
        <taxon>Pleurodeles</taxon>
    </lineage>
</organism>
<dbReference type="AlphaFoldDB" id="A0AAV7U9V6"/>
<feature type="compositionally biased region" description="Basic and acidic residues" evidence="1">
    <location>
        <begin position="17"/>
        <end position="28"/>
    </location>
</feature>
<name>A0AAV7U9V6_PLEWA</name>
<feature type="region of interest" description="Disordered" evidence="1">
    <location>
        <begin position="102"/>
        <end position="139"/>
    </location>
</feature>
<dbReference type="EMBL" id="JANPWB010000005">
    <property type="protein sequence ID" value="KAJ1185144.1"/>
    <property type="molecule type" value="Genomic_DNA"/>
</dbReference>
<gene>
    <name evidence="2" type="ORF">NDU88_001939</name>
</gene>
<dbReference type="Proteomes" id="UP001066276">
    <property type="component" value="Chromosome 3_1"/>
</dbReference>
<evidence type="ECO:0000313" key="2">
    <source>
        <dbReference type="EMBL" id="KAJ1185144.1"/>
    </source>
</evidence>
<protein>
    <submittedName>
        <fullName evidence="2">Uncharacterized protein</fullName>
    </submittedName>
</protein>
<evidence type="ECO:0000256" key="1">
    <source>
        <dbReference type="SAM" id="MobiDB-lite"/>
    </source>
</evidence>
<keyword evidence="3" id="KW-1185">Reference proteome</keyword>
<dbReference type="Gene3D" id="3.30.250.20">
    <property type="entry name" value="L1 transposable element, C-terminal domain"/>
    <property type="match status" value="1"/>
</dbReference>
<evidence type="ECO:0000313" key="3">
    <source>
        <dbReference type="Proteomes" id="UP001066276"/>
    </source>
</evidence>